<dbReference type="Proteomes" id="UP001321445">
    <property type="component" value="Chromosome"/>
</dbReference>
<proteinExistence type="predicted"/>
<evidence type="ECO:0000313" key="1">
    <source>
        <dbReference type="EMBL" id="BDY13403.1"/>
    </source>
</evidence>
<keyword evidence="2" id="KW-1185">Reference proteome</keyword>
<reference evidence="1 2" key="1">
    <citation type="submission" date="2023-03" db="EMBL/GenBank/DDBJ databases">
        <title>Description of Hydrogenimonas sp. ISO32.</title>
        <authorList>
            <person name="Mino S."/>
            <person name="Fukazawa S."/>
            <person name="Sawabe T."/>
        </authorList>
    </citation>
    <scope>NUCLEOTIDE SEQUENCE [LARGE SCALE GENOMIC DNA]</scope>
    <source>
        <strain evidence="1 2">ISO32</strain>
    </source>
</reference>
<accession>A0ABM8FNP7</accession>
<organism evidence="1 2">
    <name type="scientific">Hydrogenimonas cancrithermarum</name>
    <dbReference type="NCBI Taxonomy" id="2993563"/>
    <lineage>
        <taxon>Bacteria</taxon>
        <taxon>Pseudomonadati</taxon>
        <taxon>Campylobacterota</taxon>
        <taxon>Epsilonproteobacteria</taxon>
        <taxon>Campylobacterales</taxon>
        <taxon>Hydrogenimonadaceae</taxon>
        <taxon>Hydrogenimonas</taxon>
    </lineage>
</organism>
<protein>
    <submittedName>
        <fullName evidence="1">Uncharacterized protein</fullName>
    </submittedName>
</protein>
<evidence type="ECO:0000313" key="2">
    <source>
        <dbReference type="Proteomes" id="UP001321445"/>
    </source>
</evidence>
<sequence>MAFDRCDHKAKGAGHSPEATFKLFNEVKVPIESHPYGRSAFAPSFCWFSSTWLWPRLRRTAATGSKIASVTAYGDF</sequence>
<gene>
    <name evidence="1" type="ORF">HCR_17150</name>
</gene>
<name>A0ABM8FNP7_9BACT</name>
<dbReference type="RefSeq" id="WP_286336358.1">
    <property type="nucleotide sequence ID" value="NZ_AP027370.1"/>
</dbReference>
<dbReference type="EMBL" id="AP027370">
    <property type="protein sequence ID" value="BDY13403.1"/>
    <property type="molecule type" value="Genomic_DNA"/>
</dbReference>